<feature type="region of interest" description="Disordered" evidence="5">
    <location>
        <begin position="118"/>
        <end position="148"/>
    </location>
</feature>
<name>A0A550CGW3_9AGAR</name>
<comment type="caution">
    <text evidence="7">The sequence shown here is derived from an EMBL/GenBank/DDBJ whole genome shotgun (WGS) entry which is preliminary data.</text>
</comment>
<dbReference type="Pfam" id="PF09597">
    <property type="entry name" value="SAM_Ribosomal_mS41"/>
    <property type="match status" value="1"/>
</dbReference>
<comment type="similarity">
    <text evidence="2">Belongs to the mitochondrion-specific ribosomal protein mS41 family.</text>
</comment>
<feature type="compositionally biased region" description="Basic residues" evidence="5">
    <location>
        <begin position="129"/>
        <end position="148"/>
    </location>
</feature>
<reference evidence="7 8" key="1">
    <citation type="journal article" date="2019" name="New Phytol.">
        <title>Comparative genomics reveals unique wood-decay strategies and fruiting body development in the Schizophyllaceae.</title>
        <authorList>
            <person name="Almasi E."/>
            <person name="Sahu N."/>
            <person name="Krizsan K."/>
            <person name="Balint B."/>
            <person name="Kovacs G.M."/>
            <person name="Kiss B."/>
            <person name="Cseklye J."/>
            <person name="Drula E."/>
            <person name="Henrissat B."/>
            <person name="Nagy I."/>
            <person name="Chovatia M."/>
            <person name="Adam C."/>
            <person name="LaButti K."/>
            <person name="Lipzen A."/>
            <person name="Riley R."/>
            <person name="Grigoriev I.V."/>
            <person name="Nagy L.G."/>
        </authorList>
    </citation>
    <scope>NUCLEOTIDE SEQUENCE [LARGE SCALE GENOMIC DNA]</scope>
    <source>
        <strain evidence="7 8">NL-1724</strain>
    </source>
</reference>
<keyword evidence="8" id="KW-1185">Reference proteome</keyword>
<sequence length="148" mass="16918">MSLLAGLRSCRQLRLSAFSSVAQTLPARTVVTFTADRPTIPPPTPNMNTPESFLKGIGRGAEKKVETEEWDKFWELSGKDLKKAGLAIKDRRYVLWCMEKYRQGMSLSEIAYDPKPKKTVRGWGPKVQNGKRIRSRRLKNSLKPKKRK</sequence>
<dbReference type="InterPro" id="IPR019083">
    <property type="entry name" value="SAM_Ribosomal_mS41"/>
</dbReference>
<dbReference type="GO" id="GO:0005739">
    <property type="term" value="C:mitochondrion"/>
    <property type="evidence" value="ECO:0007669"/>
    <property type="project" value="UniProtKB-SubCell"/>
</dbReference>
<evidence type="ECO:0000313" key="7">
    <source>
        <dbReference type="EMBL" id="TRM64030.1"/>
    </source>
</evidence>
<proteinExistence type="inferred from homology"/>
<evidence type="ECO:0000256" key="1">
    <source>
        <dbReference type="ARBA" id="ARBA00004173"/>
    </source>
</evidence>
<dbReference type="InterPro" id="IPR039603">
    <property type="entry name" value="Ribosomal_mS41"/>
</dbReference>
<dbReference type="PANTHER" id="PTHR28235:SF1">
    <property type="entry name" value="SMALL RIBOSOMAL SUBUNIT PROTEIN MS41"/>
    <property type="match status" value="1"/>
</dbReference>
<evidence type="ECO:0000259" key="6">
    <source>
        <dbReference type="SMART" id="SM01238"/>
    </source>
</evidence>
<dbReference type="PANTHER" id="PTHR28235">
    <property type="entry name" value="PROTEIN FYV4, MITOCHONDRIAL"/>
    <property type="match status" value="1"/>
</dbReference>
<evidence type="ECO:0000256" key="5">
    <source>
        <dbReference type="SAM" id="MobiDB-lite"/>
    </source>
</evidence>
<feature type="domain" description="Small ribosomal subunit protein mS41 SAM" evidence="6">
    <location>
        <begin position="50"/>
        <end position="104"/>
    </location>
</feature>
<protein>
    <recommendedName>
        <fullName evidence="4">Small ribosomal subunit protein mS41</fullName>
    </recommendedName>
</protein>
<comment type="subcellular location">
    <subcellularLocation>
        <location evidence="1">Mitochondrion</location>
    </subcellularLocation>
</comment>
<dbReference type="SMART" id="SM01238">
    <property type="entry name" value="IGR"/>
    <property type="match status" value="1"/>
</dbReference>
<evidence type="ECO:0000313" key="8">
    <source>
        <dbReference type="Proteomes" id="UP000320762"/>
    </source>
</evidence>
<keyword evidence="3" id="KW-0496">Mitochondrion</keyword>
<accession>A0A550CGW3</accession>
<gene>
    <name evidence="7" type="ORF">BD626DRAFT_493547</name>
</gene>
<dbReference type="OrthoDB" id="18595at2759"/>
<dbReference type="STRING" id="97359.A0A550CGW3"/>
<evidence type="ECO:0000256" key="3">
    <source>
        <dbReference type="ARBA" id="ARBA00023128"/>
    </source>
</evidence>
<dbReference type="EMBL" id="VDMD01000008">
    <property type="protein sequence ID" value="TRM64030.1"/>
    <property type="molecule type" value="Genomic_DNA"/>
</dbReference>
<evidence type="ECO:0000256" key="4">
    <source>
        <dbReference type="ARBA" id="ARBA00035129"/>
    </source>
</evidence>
<dbReference type="Proteomes" id="UP000320762">
    <property type="component" value="Unassembled WGS sequence"/>
</dbReference>
<organism evidence="7 8">
    <name type="scientific">Schizophyllum amplum</name>
    <dbReference type="NCBI Taxonomy" id="97359"/>
    <lineage>
        <taxon>Eukaryota</taxon>
        <taxon>Fungi</taxon>
        <taxon>Dikarya</taxon>
        <taxon>Basidiomycota</taxon>
        <taxon>Agaricomycotina</taxon>
        <taxon>Agaricomycetes</taxon>
        <taxon>Agaricomycetidae</taxon>
        <taxon>Agaricales</taxon>
        <taxon>Schizophyllaceae</taxon>
        <taxon>Schizophyllum</taxon>
    </lineage>
</organism>
<evidence type="ECO:0000256" key="2">
    <source>
        <dbReference type="ARBA" id="ARBA00010492"/>
    </source>
</evidence>
<dbReference type="AlphaFoldDB" id="A0A550CGW3"/>